<evidence type="ECO:0000256" key="1">
    <source>
        <dbReference type="SAM" id="SignalP"/>
    </source>
</evidence>
<dbReference type="InterPro" id="IPR025590">
    <property type="entry name" value="DUF4348"/>
</dbReference>
<dbReference type="KEGG" id="fki:FK004_03770"/>
<dbReference type="PROSITE" id="PS51257">
    <property type="entry name" value="PROKAR_LIPOPROTEIN"/>
    <property type="match status" value="1"/>
</dbReference>
<gene>
    <name evidence="2" type="ORF">FK004_03770</name>
</gene>
<evidence type="ECO:0008006" key="4">
    <source>
        <dbReference type="Google" id="ProtNLM"/>
    </source>
</evidence>
<dbReference type="EMBL" id="CP020919">
    <property type="protein sequence ID" value="AWG24412.1"/>
    <property type="molecule type" value="Genomic_DNA"/>
</dbReference>
<name>A0A2S1LKW2_9FLAO</name>
<reference evidence="2 3" key="1">
    <citation type="submission" date="2017-04" db="EMBL/GenBank/DDBJ databases">
        <title>Complete genome sequence of Flavobacterium kingsejong AJ004.</title>
        <authorList>
            <person name="Lee P.C."/>
        </authorList>
    </citation>
    <scope>NUCLEOTIDE SEQUENCE [LARGE SCALE GENOMIC DNA]</scope>
    <source>
        <strain evidence="2 3">AJ004</strain>
    </source>
</reference>
<feature type="signal peptide" evidence="1">
    <location>
        <begin position="1"/>
        <end position="17"/>
    </location>
</feature>
<dbReference type="Gene3D" id="3.10.450.410">
    <property type="match status" value="1"/>
</dbReference>
<dbReference type="OrthoDB" id="1043604at2"/>
<feature type="chain" id="PRO_5015410148" description="DUF4348 domain-containing protein" evidence="1">
    <location>
        <begin position="18"/>
        <end position="160"/>
    </location>
</feature>
<dbReference type="Proteomes" id="UP000244677">
    <property type="component" value="Chromosome"/>
</dbReference>
<evidence type="ECO:0000313" key="2">
    <source>
        <dbReference type="EMBL" id="AWG24412.1"/>
    </source>
</evidence>
<dbReference type="Pfam" id="PF14254">
    <property type="entry name" value="DUF4348"/>
    <property type="match status" value="1"/>
</dbReference>
<dbReference type="RefSeq" id="WP_108736053.1">
    <property type="nucleotide sequence ID" value="NZ_CP020919.1"/>
</dbReference>
<evidence type="ECO:0000313" key="3">
    <source>
        <dbReference type="Proteomes" id="UP000244677"/>
    </source>
</evidence>
<dbReference type="AlphaFoldDB" id="A0A2S1LKW2"/>
<accession>A0A2S1LKW2</accession>
<proteinExistence type="predicted"/>
<organism evidence="2 3">
    <name type="scientific">Flavobacterium kingsejongi</name>
    <dbReference type="NCBI Taxonomy" id="1678728"/>
    <lineage>
        <taxon>Bacteria</taxon>
        <taxon>Pseudomonadati</taxon>
        <taxon>Bacteroidota</taxon>
        <taxon>Flavobacteriia</taxon>
        <taxon>Flavobacteriales</taxon>
        <taxon>Flavobacteriaceae</taxon>
        <taxon>Flavobacterium</taxon>
    </lineage>
</organism>
<keyword evidence="3" id="KW-1185">Reference proteome</keyword>
<protein>
    <recommendedName>
        <fullName evidence="4">DUF4348 domain-containing protein</fullName>
    </recommendedName>
</protein>
<keyword evidence="1" id="KW-0732">Signal</keyword>
<sequence>MFLKNSFVLLIALSAIACTDKKDPSGSPQTAITVIDSIRDIDPEVALTASEDFTTFLDHFSTDSVFQLSRVTFPLTIKQLGDGPEEPELASVSIAQKDYHIMDFAHNPAVADKTITQNIKINGDTAVVEIRGVETDFYTDFIFVRHAGKWRLKTWNDMSL</sequence>